<keyword evidence="3" id="KW-1185">Reference proteome</keyword>
<feature type="region of interest" description="Disordered" evidence="1">
    <location>
        <begin position="1"/>
        <end position="55"/>
    </location>
</feature>
<sequence length="55" mass="6255">MTTRPEEASSGQARRIEDELLDKTGKAHGNPDKPAQEKFDEMGEREEIKRKAGRE</sequence>
<gene>
    <name evidence="2" type="ORF">HND93_15855</name>
</gene>
<protein>
    <recommendedName>
        <fullName evidence="4">CsbD family protein</fullName>
    </recommendedName>
</protein>
<evidence type="ECO:0000313" key="3">
    <source>
        <dbReference type="Proteomes" id="UP000584642"/>
    </source>
</evidence>
<comment type="caution">
    <text evidence="2">The sequence shown here is derived from an EMBL/GenBank/DDBJ whole genome shotgun (WGS) entry which is preliminary data.</text>
</comment>
<name>A0ABX2TAY2_9PROT</name>
<evidence type="ECO:0000256" key="1">
    <source>
        <dbReference type="SAM" id="MobiDB-lite"/>
    </source>
</evidence>
<reference evidence="2 3" key="1">
    <citation type="submission" date="2020-05" db="EMBL/GenBank/DDBJ databases">
        <title>Azospirillum oleiclasticum sp. nov, a nitrogen-fixing and heavy crude oil-emulsifying bacterium isolated from the crude oil of Yumen Oilfield.</title>
        <authorList>
            <person name="Wu D."/>
            <person name="Cai M."/>
            <person name="Zhang X."/>
        </authorList>
    </citation>
    <scope>NUCLEOTIDE SEQUENCE [LARGE SCALE GENOMIC DNA]</scope>
    <source>
        <strain evidence="2 3">ROY-1-1-2</strain>
    </source>
</reference>
<proteinExistence type="predicted"/>
<accession>A0ABX2TAY2</accession>
<dbReference type="EMBL" id="JABFDB010000011">
    <property type="protein sequence ID" value="NYZ21192.1"/>
    <property type="molecule type" value="Genomic_DNA"/>
</dbReference>
<evidence type="ECO:0000313" key="2">
    <source>
        <dbReference type="EMBL" id="NYZ21192.1"/>
    </source>
</evidence>
<dbReference type="Proteomes" id="UP000584642">
    <property type="component" value="Unassembled WGS sequence"/>
</dbReference>
<organism evidence="2 3">
    <name type="scientific">Azospirillum oleiclasticum</name>
    <dbReference type="NCBI Taxonomy" id="2735135"/>
    <lineage>
        <taxon>Bacteria</taxon>
        <taxon>Pseudomonadati</taxon>
        <taxon>Pseudomonadota</taxon>
        <taxon>Alphaproteobacteria</taxon>
        <taxon>Rhodospirillales</taxon>
        <taxon>Azospirillaceae</taxon>
        <taxon>Azospirillum</taxon>
    </lineage>
</organism>
<feature type="compositionally biased region" description="Basic and acidic residues" evidence="1">
    <location>
        <begin position="14"/>
        <end position="55"/>
    </location>
</feature>
<dbReference type="RefSeq" id="WP_180282972.1">
    <property type="nucleotide sequence ID" value="NZ_JABFDB010000011.1"/>
</dbReference>
<evidence type="ECO:0008006" key="4">
    <source>
        <dbReference type="Google" id="ProtNLM"/>
    </source>
</evidence>